<keyword evidence="1" id="KW-0812">Transmembrane</keyword>
<evidence type="ECO:0000313" key="2">
    <source>
        <dbReference type="EMBL" id="TWT57576.1"/>
    </source>
</evidence>
<comment type="caution">
    <text evidence="2">The sequence shown here is derived from an EMBL/GenBank/DDBJ whole genome shotgun (WGS) entry which is preliminary data.</text>
</comment>
<dbReference type="AlphaFoldDB" id="A0A5C5X3P7"/>
<evidence type="ECO:0000256" key="1">
    <source>
        <dbReference type="SAM" id="Phobius"/>
    </source>
</evidence>
<keyword evidence="3" id="KW-1185">Reference proteome</keyword>
<evidence type="ECO:0000313" key="3">
    <source>
        <dbReference type="Proteomes" id="UP000317243"/>
    </source>
</evidence>
<accession>A0A5C5X3P7</accession>
<proteinExistence type="predicted"/>
<dbReference type="Proteomes" id="UP000317243">
    <property type="component" value="Unassembled WGS sequence"/>
</dbReference>
<keyword evidence="1" id="KW-1133">Transmembrane helix</keyword>
<gene>
    <name evidence="2" type="ORF">KOR42_09380</name>
</gene>
<reference evidence="2 3" key="1">
    <citation type="submission" date="2019-02" db="EMBL/GenBank/DDBJ databases">
        <title>Deep-cultivation of Planctomycetes and their phenomic and genomic characterization uncovers novel biology.</title>
        <authorList>
            <person name="Wiegand S."/>
            <person name="Jogler M."/>
            <person name="Boedeker C."/>
            <person name="Pinto D."/>
            <person name="Vollmers J."/>
            <person name="Rivas-Marin E."/>
            <person name="Kohn T."/>
            <person name="Peeters S.H."/>
            <person name="Heuer A."/>
            <person name="Rast P."/>
            <person name="Oberbeckmann S."/>
            <person name="Bunk B."/>
            <person name="Jeske O."/>
            <person name="Meyerdierks A."/>
            <person name="Storesund J.E."/>
            <person name="Kallscheuer N."/>
            <person name="Luecker S."/>
            <person name="Lage O.M."/>
            <person name="Pohl T."/>
            <person name="Merkel B.J."/>
            <person name="Hornburger P."/>
            <person name="Mueller R.-W."/>
            <person name="Bruemmer F."/>
            <person name="Labrenz M."/>
            <person name="Spormann A.M."/>
            <person name="Op Den Camp H."/>
            <person name="Overmann J."/>
            <person name="Amann R."/>
            <person name="Jetten M.S.M."/>
            <person name="Mascher T."/>
            <person name="Medema M.H."/>
            <person name="Devos D.P."/>
            <person name="Kaster A.-K."/>
            <person name="Ovreas L."/>
            <person name="Rohde M."/>
            <person name="Galperin M.Y."/>
            <person name="Jogler C."/>
        </authorList>
    </citation>
    <scope>NUCLEOTIDE SEQUENCE [LARGE SCALE GENOMIC DNA]</scope>
    <source>
        <strain evidence="2 3">KOR42</strain>
    </source>
</reference>
<organism evidence="2 3">
    <name type="scientific">Thalassoglobus neptunius</name>
    <dbReference type="NCBI Taxonomy" id="1938619"/>
    <lineage>
        <taxon>Bacteria</taxon>
        <taxon>Pseudomonadati</taxon>
        <taxon>Planctomycetota</taxon>
        <taxon>Planctomycetia</taxon>
        <taxon>Planctomycetales</taxon>
        <taxon>Planctomycetaceae</taxon>
        <taxon>Thalassoglobus</taxon>
    </lineage>
</organism>
<sequence>MTISPDLHVGLPFLEGLCNDLRGKPSRVRRRVPKRPAITQSEPASYLMQTIATSLTIASGVASALFAMVEIRSSL</sequence>
<name>A0A5C5X3P7_9PLAN</name>
<dbReference type="RefSeq" id="WP_146507395.1">
    <property type="nucleotide sequence ID" value="NZ_SIHI01000001.1"/>
</dbReference>
<feature type="transmembrane region" description="Helical" evidence="1">
    <location>
        <begin position="46"/>
        <end position="69"/>
    </location>
</feature>
<dbReference type="EMBL" id="SIHI01000001">
    <property type="protein sequence ID" value="TWT57576.1"/>
    <property type="molecule type" value="Genomic_DNA"/>
</dbReference>
<keyword evidence="1" id="KW-0472">Membrane</keyword>
<protein>
    <submittedName>
        <fullName evidence="2">Uncharacterized protein</fullName>
    </submittedName>
</protein>